<dbReference type="GeneTree" id="ENSGT00390000001737"/>
<dbReference type="Pfam" id="PF00312">
    <property type="entry name" value="Ribosomal_S15"/>
    <property type="match status" value="1"/>
</dbReference>
<dbReference type="InterPro" id="IPR052137">
    <property type="entry name" value="uS15_ribosomal"/>
</dbReference>
<keyword evidence="11" id="KW-1185">Reference proteome</keyword>
<evidence type="ECO:0000256" key="6">
    <source>
        <dbReference type="ARBA" id="ARBA00023274"/>
    </source>
</evidence>
<dbReference type="HOGENOM" id="CLU_1133254_0_0_1"/>
<evidence type="ECO:0000256" key="5">
    <source>
        <dbReference type="ARBA" id="ARBA00023128"/>
    </source>
</evidence>
<evidence type="ECO:0000256" key="1">
    <source>
        <dbReference type="ARBA" id="ARBA00004173"/>
    </source>
</evidence>
<evidence type="ECO:0000256" key="9">
    <source>
        <dbReference type="RuleBase" id="RU003919"/>
    </source>
</evidence>
<comment type="subcellular location">
    <subcellularLocation>
        <location evidence="1">Mitochondrion</location>
    </subcellularLocation>
</comment>
<dbReference type="SMART" id="SM01387">
    <property type="entry name" value="Ribosomal_S15"/>
    <property type="match status" value="1"/>
</dbReference>
<sequence>MIKLQRFLISTMQNMRIKDCVQPSCHVMQIRMKSSRKRGRMRGGHKPMPVPPERLEWSQFDALDKKQPRVELKGMPLLEESEKSGKSTDARVLKVLSLEFGNQKDLEKAKVLEYGKHLQRHPNDFDSPEMQVAQLTVHIRTVQEHYARIFRQDKKLPGAVKKMVERRNDLLDFLHLYRFETYTKVLKLFKIKHKLPPLETRIRSELIDKVTDMRIRAFAESRRVKFEEEERKRQ</sequence>
<keyword evidence="5" id="KW-0496">Mitochondrion</keyword>
<accession>F6Q5I2</accession>
<evidence type="ECO:0000256" key="3">
    <source>
        <dbReference type="ARBA" id="ARBA00022946"/>
    </source>
</evidence>
<reference evidence="11" key="1">
    <citation type="journal article" date="2002" name="Science">
        <title>The draft genome of Ciona intestinalis: insights into chordate and vertebrate origins.</title>
        <authorList>
            <person name="Dehal P."/>
            <person name="Satou Y."/>
            <person name="Campbell R.K."/>
            <person name="Chapman J."/>
            <person name="Degnan B."/>
            <person name="De Tomaso A."/>
            <person name="Davidson B."/>
            <person name="Di Gregorio A."/>
            <person name="Gelpke M."/>
            <person name="Goodstein D.M."/>
            <person name="Harafuji N."/>
            <person name="Hastings K.E."/>
            <person name="Ho I."/>
            <person name="Hotta K."/>
            <person name="Huang W."/>
            <person name="Kawashima T."/>
            <person name="Lemaire P."/>
            <person name="Martinez D."/>
            <person name="Meinertzhagen I.A."/>
            <person name="Necula S."/>
            <person name="Nonaka M."/>
            <person name="Putnam N."/>
            <person name="Rash S."/>
            <person name="Saiga H."/>
            <person name="Satake M."/>
            <person name="Terry A."/>
            <person name="Yamada L."/>
            <person name="Wang H.G."/>
            <person name="Awazu S."/>
            <person name="Azumi K."/>
            <person name="Boore J."/>
            <person name="Branno M."/>
            <person name="Chin-Bow S."/>
            <person name="DeSantis R."/>
            <person name="Doyle S."/>
            <person name="Francino P."/>
            <person name="Keys D.N."/>
            <person name="Haga S."/>
            <person name="Hayashi H."/>
            <person name="Hino K."/>
            <person name="Imai K.S."/>
            <person name="Inaba K."/>
            <person name="Kano S."/>
            <person name="Kobayashi K."/>
            <person name="Kobayashi M."/>
            <person name="Lee B.I."/>
            <person name="Makabe K.W."/>
            <person name="Manohar C."/>
            <person name="Matassi G."/>
            <person name="Medina M."/>
            <person name="Mochizuki Y."/>
            <person name="Mount S."/>
            <person name="Morishita T."/>
            <person name="Miura S."/>
            <person name="Nakayama A."/>
            <person name="Nishizaka S."/>
            <person name="Nomoto H."/>
            <person name="Ohta F."/>
            <person name="Oishi K."/>
            <person name="Rigoutsos I."/>
            <person name="Sano M."/>
            <person name="Sasaki A."/>
            <person name="Sasakura Y."/>
            <person name="Shoguchi E."/>
            <person name="Shin-i T."/>
            <person name="Spagnuolo A."/>
            <person name="Stainier D."/>
            <person name="Suzuki M.M."/>
            <person name="Tassy O."/>
            <person name="Takatori N."/>
            <person name="Tokuoka M."/>
            <person name="Yagi K."/>
            <person name="Yoshizaki F."/>
            <person name="Wada S."/>
            <person name="Zhang C."/>
            <person name="Hyatt P.D."/>
            <person name="Larimer F."/>
            <person name="Detter C."/>
            <person name="Doggett N."/>
            <person name="Glavina T."/>
            <person name="Hawkins T."/>
            <person name="Richardson P."/>
            <person name="Lucas S."/>
            <person name="Kohara Y."/>
            <person name="Levine M."/>
            <person name="Satoh N."/>
            <person name="Rokhsar D.S."/>
        </authorList>
    </citation>
    <scope>NUCLEOTIDE SEQUENCE [LARGE SCALE GENOMIC DNA]</scope>
</reference>
<dbReference type="GO" id="GO:0005763">
    <property type="term" value="C:mitochondrial small ribosomal subunit"/>
    <property type="evidence" value="ECO:0000318"/>
    <property type="project" value="GO_Central"/>
</dbReference>
<protein>
    <recommendedName>
        <fullName evidence="7">Small ribosomal subunit protein uS15m</fullName>
    </recommendedName>
    <alternativeName>
        <fullName evidence="8">28S ribosomal protein S15, mitochondrial</fullName>
    </alternativeName>
</protein>
<reference evidence="10" key="2">
    <citation type="submission" date="2025-08" db="UniProtKB">
        <authorList>
            <consortium name="Ensembl"/>
        </authorList>
    </citation>
    <scope>IDENTIFICATION</scope>
</reference>
<dbReference type="InParanoid" id="F6Q5I2"/>
<dbReference type="PANTHER" id="PTHR46685">
    <property type="entry name" value="28S RIBOSOMAL PROTEIN S15, MITOCHONDRIAL"/>
    <property type="match status" value="1"/>
</dbReference>
<dbReference type="Ensembl" id="ENSCINT00000001301.3">
    <property type="protein sequence ID" value="ENSCINP00000001301.3"/>
    <property type="gene ID" value="ENSCING00000000714.3"/>
</dbReference>
<dbReference type="FunCoup" id="F6Q5I2">
    <property type="interactions" value="4"/>
</dbReference>
<dbReference type="InterPro" id="IPR000589">
    <property type="entry name" value="Ribosomal_uS15"/>
</dbReference>
<dbReference type="STRING" id="7719.ENSCINP00000001301"/>
<evidence type="ECO:0000313" key="10">
    <source>
        <dbReference type="Ensembl" id="ENSCINP00000001301.3"/>
    </source>
</evidence>
<evidence type="ECO:0000256" key="8">
    <source>
        <dbReference type="ARBA" id="ARBA00035528"/>
    </source>
</evidence>
<keyword evidence="4 9" id="KW-0689">Ribosomal protein</keyword>
<keyword evidence="3" id="KW-0809">Transit peptide</keyword>
<dbReference type="SUPFAM" id="SSF47060">
    <property type="entry name" value="S15/NS1 RNA-binding domain"/>
    <property type="match status" value="1"/>
</dbReference>
<dbReference type="InterPro" id="IPR009068">
    <property type="entry name" value="uS15_NS1_RNA-bd_sf"/>
</dbReference>
<evidence type="ECO:0000313" key="11">
    <source>
        <dbReference type="Proteomes" id="UP000008144"/>
    </source>
</evidence>
<proteinExistence type="inferred from homology"/>
<dbReference type="Proteomes" id="UP000008144">
    <property type="component" value="Unassembled WGS sequence"/>
</dbReference>
<name>F6Q5I2_CIOIN</name>
<dbReference type="OMA" id="EHLHMHP"/>
<dbReference type="GO" id="GO:0006412">
    <property type="term" value="P:translation"/>
    <property type="evidence" value="ECO:0007669"/>
    <property type="project" value="InterPro"/>
</dbReference>
<dbReference type="PANTHER" id="PTHR46685:SF1">
    <property type="entry name" value="SMALL RIBOSOMAL SUBUNIT PROTEIN US15M"/>
    <property type="match status" value="1"/>
</dbReference>
<dbReference type="Gene3D" id="1.10.287.10">
    <property type="entry name" value="S15/NS1, RNA-binding"/>
    <property type="match status" value="1"/>
</dbReference>
<evidence type="ECO:0000256" key="4">
    <source>
        <dbReference type="ARBA" id="ARBA00022980"/>
    </source>
</evidence>
<evidence type="ECO:0000256" key="7">
    <source>
        <dbReference type="ARBA" id="ARBA00035249"/>
    </source>
</evidence>
<dbReference type="AlphaFoldDB" id="F6Q5I2"/>
<evidence type="ECO:0000256" key="2">
    <source>
        <dbReference type="ARBA" id="ARBA00008434"/>
    </source>
</evidence>
<keyword evidence="6 9" id="KW-0687">Ribonucleoprotein</keyword>
<dbReference type="GO" id="GO:0003735">
    <property type="term" value="F:structural constituent of ribosome"/>
    <property type="evidence" value="ECO:0007669"/>
    <property type="project" value="InterPro"/>
</dbReference>
<organism evidence="10 11">
    <name type="scientific">Ciona intestinalis</name>
    <name type="common">Transparent sea squirt</name>
    <name type="synonym">Ascidia intestinalis</name>
    <dbReference type="NCBI Taxonomy" id="7719"/>
    <lineage>
        <taxon>Eukaryota</taxon>
        <taxon>Metazoa</taxon>
        <taxon>Chordata</taxon>
        <taxon>Tunicata</taxon>
        <taxon>Ascidiacea</taxon>
        <taxon>Phlebobranchia</taxon>
        <taxon>Cionidae</taxon>
        <taxon>Ciona</taxon>
    </lineage>
</organism>
<reference evidence="10" key="3">
    <citation type="submission" date="2025-09" db="UniProtKB">
        <authorList>
            <consortium name="Ensembl"/>
        </authorList>
    </citation>
    <scope>IDENTIFICATION</scope>
</reference>
<comment type="similarity">
    <text evidence="2 9">Belongs to the universal ribosomal protein uS15 family.</text>
</comment>